<evidence type="ECO:0000259" key="5">
    <source>
        <dbReference type="Pfam" id="PF00370"/>
    </source>
</evidence>
<dbReference type="InterPro" id="IPR018484">
    <property type="entry name" value="FGGY_N"/>
</dbReference>
<keyword evidence="8" id="KW-1185">Reference proteome</keyword>
<comment type="caution">
    <text evidence="7">The sequence shown here is derived from an EMBL/GenBank/DDBJ whole genome shotgun (WGS) entry which is preliminary data.</text>
</comment>
<protein>
    <submittedName>
        <fullName evidence="7">Sugar (Pentulose or hexulose) kinase</fullName>
    </submittedName>
</protein>
<reference evidence="7 8" key="1">
    <citation type="submission" date="2020-08" db="EMBL/GenBank/DDBJ databases">
        <title>Sequencing the genomes of 1000 actinobacteria strains.</title>
        <authorList>
            <person name="Klenk H.-P."/>
        </authorList>
    </citation>
    <scope>NUCLEOTIDE SEQUENCE [LARGE SCALE GENOMIC DNA]</scope>
    <source>
        <strain evidence="7 8">DSM 23040</strain>
    </source>
</reference>
<proteinExistence type="inferred from homology"/>
<dbReference type="AlphaFoldDB" id="A0A839QQD9"/>
<evidence type="ECO:0000259" key="6">
    <source>
        <dbReference type="Pfam" id="PF02782"/>
    </source>
</evidence>
<dbReference type="Gene3D" id="3.30.420.40">
    <property type="match status" value="2"/>
</dbReference>
<name>A0A839QQD9_9MICO</name>
<dbReference type="CDD" id="cd07809">
    <property type="entry name" value="ASKHA_NBD_FGGY_BaXK-like"/>
    <property type="match status" value="1"/>
</dbReference>
<dbReference type="EMBL" id="JACHWP010000001">
    <property type="protein sequence ID" value="MBB3021878.1"/>
    <property type="molecule type" value="Genomic_DNA"/>
</dbReference>
<dbReference type="InterPro" id="IPR043129">
    <property type="entry name" value="ATPase_NBD"/>
</dbReference>
<evidence type="ECO:0000313" key="8">
    <source>
        <dbReference type="Proteomes" id="UP000568050"/>
    </source>
</evidence>
<accession>A0A839QQD9</accession>
<dbReference type="RefSeq" id="WP_183373553.1">
    <property type="nucleotide sequence ID" value="NZ_CBCSFZ010000017.1"/>
</dbReference>
<organism evidence="7 8">
    <name type="scientific">Helcobacillus massiliensis</name>
    <dbReference type="NCBI Taxonomy" id="521392"/>
    <lineage>
        <taxon>Bacteria</taxon>
        <taxon>Bacillati</taxon>
        <taxon>Actinomycetota</taxon>
        <taxon>Actinomycetes</taxon>
        <taxon>Micrococcales</taxon>
        <taxon>Dermabacteraceae</taxon>
        <taxon>Helcobacillus</taxon>
    </lineage>
</organism>
<dbReference type="GO" id="GO:0016301">
    <property type="term" value="F:kinase activity"/>
    <property type="evidence" value="ECO:0007669"/>
    <property type="project" value="UniProtKB-KW"/>
</dbReference>
<dbReference type="Pfam" id="PF00370">
    <property type="entry name" value="FGGY_N"/>
    <property type="match status" value="1"/>
</dbReference>
<dbReference type="SUPFAM" id="SSF53067">
    <property type="entry name" value="Actin-like ATPase domain"/>
    <property type="match status" value="2"/>
</dbReference>
<feature type="domain" description="Carbohydrate kinase FGGY C-terminal" evidence="6">
    <location>
        <begin position="291"/>
        <end position="489"/>
    </location>
</feature>
<evidence type="ECO:0000256" key="2">
    <source>
        <dbReference type="ARBA" id="ARBA00022629"/>
    </source>
</evidence>
<keyword evidence="2" id="KW-0859">Xylose metabolism</keyword>
<gene>
    <name evidence="7" type="ORF">FHX50_000126</name>
</gene>
<feature type="domain" description="Carbohydrate kinase FGGY N-terminal" evidence="5">
    <location>
        <begin position="29"/>
        <end position="253"/>
    </location>
</feature>
<dbReference type="Pfam" id="PF02782">
    <property type="entry name" value="FGGY_C"/>
    <property type="match status" value="1"/>
</dbReference>
<dbReference type="InterPro" id="IPR050406">
    <property type="entry name" value="FGGY_Carb_Kinase"/>
</dbReference>
<evidence type="ECO:0000256" key="1">
    <source>
        <dbReference type="ARBA" id="ARBA00009156"/>
    </source>
</evidence>
<keyword evidence="2" id="KW-0119">Carbohydrate metabolism</keyword>
<keyword evidence="3" id="KW-0808">Transferase</keyword>
<dbReference type="GO" id="GO:0042732">
    <property type="term" value="P:D-xylose metabolic process"/>
    <property type="evidence" value="ECO:0007669"/>
    <property type="project" value="UniProtKB-KW"/>
</dbReference>
<evidence type="ECO:0000256" key="3">
    <source>
        <dbReference type="ARBA" id="ARBA00022679"/>
    </source>
</evidence>
<dbReference type="PANTHER" id="PTHR43095">
    <property type="entry name" value="SUGAR KINASE"/>
    <property type="match status" value="1"/>
</dbReference>
<comment type="similarity">
    <text evidence="1">Belongs to the FGGY kinase family.</text>
</comment>
<keyword evidence="4 7" id="KW-0418">Kinase</keyword>
<evidence type="ECO:0000313" key="7">
    <source>
        <dbReference type="EMBL" id="MBB3021878.1"/>
    </source>
</evidence>
<dbReference type="Proteomes" id="UP000568050">
    <property type="component" value="Unassembled WGS sequence"/>
</dbReference>
<evidence type="ECO:0000256" key="4">
    <source>
        <dbReference type="ARBA" id="ARBA00022777"/>
    </source>
</evidence>
<dbReference type="PANTHER" id="PTHR43095:SF5">
    <property type="entry name" value="XYLULOSE KINASE"/>
    <property type="match status" value="1"/>
</dbReference>
<dbReference type="InterPro" id="IPR018485">
    <property type="entry name" value="FGGY_C"/>
</dbReference>
<sequence length="550" mass="58756">MSDHSPSVQSGSASTASAATQQAVQEGRVWLGLELGSTRIKAVLIDDRGEVAGNGAFDWENAMVDGIWTYDLDHLWEGVQTCFAELCGDVRKRTGEQLRSLAGLGVSAMMHGYLAFDEDEQLLVPFRTWRNTFTTTASALLSERFGLNIPLRWSVSHLMHAALQNEEHVDRVRFLTTLAGYVHWQLSGRKVLGVGDASGMFPVDAQTGQYDAERLDLFDRMGDVSAYSWRLRDLLPEILTAGEDAGRLTDEGALLLDPSGGLRAGSLMAPPEGDAGTGMVATNSIRPGTGNVSAGTSAFAMVVLDDALATARKEIDIVATPSGDPVAMIHTNNCTGDLNAWVGVFRRFAELLDGSVDSTGLYHLLFTEGMTAPADAADILVYNYMSGEHQTNVPAGRPLMVRGQGSELSLASFMRAQLYGAFGALASGMRVLLTEEQVRLDRMFAHGGIFLTAGVAQQVLADAIGASVAVGETAGEGGAWGMAVLAAFAHARTEGVADAQSLERFLDERVFADFPLVTVDPDPEGAAGYSAWLDRYRAGLSVERLAAEVL</sequence>